<dbReference type="AlphaFoldDB" id="A0A3S5ARN3"/>
<reference evidence="3" key="1">
    <citation type="submission" date="2018-11" db="EMBL/GenBank/DDBJ databases">
        <authorList>
            <consortium name="Pathogen Informatics"/>
        </authorList>
    </citation>
    <scope>NUCLEOTIDE SEQUENCE</scope>
</reference>
<feature type="compositionally biased region" description="Polar residues" evidence="1">
    <location>
        <begin position="90"/>
        <end position="102"/>
    </location>
</feature>
<dbReference type="EMBL" id="CAAALY010282830">
    <property type="protein sequence ID" value="VEL43574.1"/>
    <property type="molecule type" value="Genomic_DNA"/>
</dbReference>
<accession>A0A3S5ARN3</accession>
<keyword evidence="2" id="KW-0472">Membrane</keyword>
<feature type="compositionally biased region" description="Polar residues" evidence="1">
    <location>
        <begin position="113"/>
        <end position="144"/>
    </location>
</feature>
<sequence length="168" mass="17298">MLGVGSYNSSNLFYSILILPWLPSCITSGSVAWSVSPLAAPMSPTQPVSVPTRALPSSLLEARVESATLLTPREPAPVPGALAGIHLSHRPSTSGGQASSGHDSGVRLCDSSGELSSLHNDSAGNNSETITQASDKASHSAKTPNWMTENVSATQLPCLPVNTALPNV</sequence>
<comment type="caution">
    <text evidence="3">The sequence shown here is derived from an EMBL/GenBank/DDBJ whole genome shotgun (WGS) entry which is preliminary data.</text>
</comment>
<protein>
    <submittedName>
        <fullName evidence="3">Uncharacterized protein</fullName>
    </submittedName>
</protein>
<dbReference type="Proteomes" id="UP000784294">
    <property type="component" value="Unassembled WGS sequence"/>
</dbReference>
<organism evidence="3 4">
    <name type="scientific">Protopolystoma xenopodis</name>
    <dbReference type="NCBI Taxonomy" id="117903"/>
    <lineage>
        <taxon>Eukaryota</taxon>
        <taxon>Metazoa</taxon>
        <taxon>Spiralia</taxon>
        <taxon>Lophotrochozoa</taxon>
        <taxon>Platyhelminthes</taxon>
        <taxon>Monogenea</taxon>
        <taxon>Polyopisthocotylea</taxon>
        <taxon>Polystomatidea</taxon>
        <taxon>Polystomatidae</taxon>
        <taxon>Protopolystoma</taxon>
    </lineage>
</organism>
<feature type="region of interest" description="Disordered" evidence="1">
    <location>
        <begin position="80"/>
        <end position="144"/>
    </location>
</feature>
<proteinExistence type="predicted"/>
<gene>
    <name evidence="3" type="ORF">PXEA_LOCUS37014</name>
</gene>
<name>A0A3S5ARN3_9PLAT</name>
<keyword evidence="2" id="KW-1133">Transmembrane helix</keyword>
<evidence type="ECO:0000256" key="1">
    <source>
        <dbReference type="SAM" id="MobiDB-lite"/>
    </source>
</evidence>
<evidence type="ECO:0000256" key="2">
    <source>
        <dbReference type="SAM" id="Phobius"/>
    </source>
</evidence>
<keyword evidence="2" id="KW-0812">Transmembrane</keyword>
<evidence type="ECO:0000313" key="3">
    <source>
        <dbReference type="EMBL" id="VEL43574.1"/>
    </source>
</evidence>
<evidence type="ECO:0000313" key="4">
    <source>
        <dbReference type="Proteomes" id="UP000784294"/>
    </source>
</evidence>
<feature type="transmembrane region" description="Helical" evidence="2">
    <location>
        <begin position="12"/>
        <end position="33"/>
    </location>
</feature>
<keyword evidence="4" id="KW-1185">Reference proteome</keyword>